<evidence type="ECO:0000313" key="3">
    <source>
        <dbReference type="Proteomes" id="UP000049495"/>
    </source>
</evidence>
<proteinExistence type="predicted"/>
<gene>
    <name evidence="2" type="ORF">VCR5J5_760014</name>
</gene>
<protein>
    <submittedName>
        <fullName evidence="2">Uncharacterized protein</fullName>
    </submittedName>
</protein>
<comment type="caution">
    <text evidence="2">The sequence shown here is derived from an EMBL/GenBank/DDBJ whole genome shotgun (WGS) entry which is preliminary data.</text>
</comment>
<sequence>MSELQQSSPDDEGAAEEELQQPDEVPAAVMLEILGLEQVAPVA</sequence>
<feature type="compositionally biased region" description="Acidic residues" evidence="1">
    <location>
        <begin position="9"/>
        <end position="21"/>
    </location>
</feature>
<dbReference type="AlphaFoldDB" id="A0A822N6X2"/>
<organism evidence="2 3">
    <name type="scientific">Vibrio crassostreae</name>
    <dbReference type="NCBI Taxonomy" id="246167"/>
    <lineage>
        <taxon>Bacteria</taxon>
        <taxon>Pseudomonadati</taxon>
        <taxon>Pseudomonadota</taxon>
        <taxon>Gammaproteobacteria</taxon>
        <taxon>Vibrionales</taxon>
        <taxon>Vibrionaceae</taxon>
        <taxon>Vibrio</taxon>
    </lineage>
</organism>
<reference evidence="3" key="1">
    <citation type="submission" date="2014-06" db="EMBL/GenBank/DDBJ databases">
        <authorList>
            <person name="Le Roux Frederique"/>
        </authorList>
    </citation>
    <scope>NUCLEOTIDE SEQUENCE [LARGE SCALE GENOMIC DNA]</scope>
    <source>
        <strain evidence="3">J5-5</strain>
    </source>
</reference>
<evidence type="ECO:0000256" key="1">
    <source>
        <dbReference type="SAM" id="MobiDB-lite"/>
    </source>
</evidence>
<feature type="region of interest" description="Disordered" evidence="1">
    <location>
        <begin position="1"/>
        <end position="25"/>
    </location>
</feature>
<evidence type="ECO:0000313" key="2">
    <source>
        <dbReference type="EMBL" id="CDT65481.1"/>
    </source>
</evidence>
<dbReference type="Proteomes" id="UP000049495">
    <property type="component" value="Unassembled WGS sequence"/>
</dbReference>
<accession>A0A822N6X2</accession>
<name>A0A822N6X2_9VIBR</name>
<dbReference type="EMBL" id="CCJV01000140">
    <property type="protein sequence ID" value="CDT65481.1"/>
    <property type="molecule type" value="Genomic_DNA"/>
</dbReference>